<dbReference type="PANTHER" id="PTHR40037">
    <property type="entry name" value="PHOSPHOESTERASE YJCG-RELATED"/>
    <property type="match status" value="1"/>
</dbReference>
<gene>
    <name evidence="3" type="ORF">H0185_17985</name>
</gene>
<comment type="similarity">
    <text evidence="2">Belongs to the 2H phosphoesterase superfamily. YjcG family.</text>
</comment>
<dbReference type="InterPro" id="IPR009097">
    <property type="entry name" value="Cyclic_Pdiesterase"/>
</dbReference>
<evidence type="ECO:0000313" key="4">
    <source>
        <dbReference type="Proteomes" id="UP000769780"/>
    </source>
</evidence>
<feature type="short sequence motif" description="HXTX 2" evidence="2">
    <location>
        <begin position="114"/>
        <end position="117"/>
    </location>
</feature>
<feature type="short sequence motif" description="HXTX 1" evidence="2">
    <location>
        <begin position="34"/>
        <end position="37"/>
    </location>
</feature>
<evidence type="ECO:0000256" key="2">
    <source>
        <dbReference type="HAMAP-Rule" id="MF_01444"/>
    </source>
</evidence>
<dbReference type="Proteomes" id="UP000769780">
    <property type="component" value="Unassembled WGS sequence"/>
</dbReference>
<protein>
    <recommendedName>
        <fullName evidence="2">Putative phosphoesterase H0185_17985</fullName>
        <ecNumber evidence="2">3.1.-.-</ecNumber>
    </recommendedName>
</protein>
<proteinExistence type="inferred from homology"/>
<dbReference type="EC" id="3.1.-.-" evidence="2"/>
<dbReference type="Pfam" id="PF13563">
    <property type="entry name" value="2_5_RNA_ligase2"/>
    <property type="match status" value="1"/>
</dbReference>
<dbReference type="PANTHER" id="PTHR40037:SF1">
    <property type="entry name" value="PHOSPHOESTERASE SAOUHSC_00951-RELATED"/>
    <property type="match status" value="1"/>
</dbReference>
<dbReference type="HAMAP" id="MF_01444">
    <property type="entry name" value="2H_phosphoesterase_YjcG"/>
    <property type="match status" value="1"/>
</dbReference>
<dbReference type="SUPFAM" id="SSF55144">
    <property type="entry name" value="LigT-like"/>
    <property type="match status" value="1"/>
</dbReference>
<dbReference type="InterPro" id="IPR050580">
    <property type="entry name" value="2H_phosphoesterase_YjcG-like"/>
</dbReference>
<dbReference type="RefSeq" id="WP_221874883.1">
    <property type="nucleotide sequence ID" value="NZ_JACWFH010000026.1"/>
</dbReference>
<dbReference type="EMBL" id="JACWFH010000026">
    <property type="protein sequence ID" value="MBY0098658.1"/>
    <property type="molecule type" value="Genomic_DNA"/>
</dbReference>
<sequence length="169" mass="19857">MRFGVVIFPSKEIQDFANSYRKRYDSNYALIPPHLTIKSSFEETRVGIQDIAKKIYEIAKDFRPVSLRISKFSSFAPVNNVIYLKVEPSEELEKLHNDLKLNFASEQEYSFVPHITIAQNLSDDEHSDVYESLRMNKVSFEESVDRMHLLYQLENGSWTVYETFRFGKE</sequence>
<dbReference type="GO" id="GO:0016874">
    <property type="term" value="F:ligase activity"/>
    <property type="evidence" value="ECO:0007669"/>
    <property type="project" value="UniProtKB-KW"/>
</dbReference>
<dbReference type="Gene3D" id="3.90.1140.10">
    <property type="entry name" value="Cyclic phosphodiesterase"/>
    <property type="match status" value="1"/>
</dbReference>
<feature type="active site" description="Proton acceptor" evidence="2">
    <location>
        <position position="114"/>
    </location>
</feature>
<organism evidence="3 4">
    <name type="scientific">Mesobacillus maritimus</name>
    <dbReference type="NCBI Taxonomy" id="1643336"/>
    <lineage>
        <taxon>Bacteria</taxon>
        <taxon>Bacillati</taxon>
        <taxon>Bacillota</taxon>
        <taxon>Bacilli</taxon>
        <taxon>Bacillales</taxon>
        <taxon>Bacillaceae</taxon>
        <taxon>Mesobacillus</taxon>
    </lineage>
</organism>
<evidence type="ECO:0000256" key="1">
    <source>
        <dbReference type="ARBA" id="ARBA00022801"/>
    </source>
</evidence>
<keyword evidence="3" id="KW-0436">Ligase</keyword>
<accession>A0ABS7K8S8</accession>
<evidence type="ECO:0000313" key="3">
    <source>
        <dbReference type="EMBL" id="MBY0098658.1"/>
    </source>
</evidence>
<keyword evidence="1 2" id="KW-0378">Hydrolase</keyword>
<comment type="caution">
    <text evidence="3">The sequence shown here is derived from an EMBL/GenBank/DDBJ whole genome shotgun (WGS) entry which is preliminary data.</text>
</comment>
<name>A0ABS7K8S8_9BACI</name>
<feature type="active site" description="Proton donor" evidence="2">
    <location>
        <position position="34"/>
    </location>
</feature>
<dbReference type="NCBIfam" id="NF010223">
    <property type="entry name" value="PRK13679.1"/>
    <property type="match status" value="1"/>
</dbReference>
<reference evidence="3 4" key="1">
    <citation type="submission" date="2020-07" db="EMBL/GenBank/DDBJ databases">
        <title>Fungal Genomes of the International Space Station.</title>
        <authorList>
            <person name="Seuylemezian A."/>
            <person name="Singh N.K."/>
            <person name="Wood J."/>
            <person name="Venkateswaran K."/>
        </authorList>
    </citation>
    <scope>NUCLEOTIDE SEQUENCE [LARGE SCALE GENOMIC DNA]</scope>
    <source>
        <strain evidence="3 4">PL-B2</strain>
    </source>
</reference>
<dbReference type="InterPro" id="IPR022932">
    <property type="entry name" value="YjcG"/>
</dbReference>
<keyword evidence="4" id="KW-1185">Reference proteome</keyword>